<evidence type="ECO:0000259" key="1">
    <source>
        <dbReference type="Pfam" id="PF24606"/>
    </source>
</evidence>
<dbReference type="EMBL" id="CAJNIZ010043382">
    <property type="protein sequence ID" value="CAE7658549.1"/>
    <property type="molecule type" value="Genomic_DNA"/>
</dbReference>
<accession>A0A812W8B6</accession>
<dbReference type="InterPro" id="IPR052334">
    <property type="entry name" value="G8_domain-comF-like"/>
</dbReference>
<evidence type="ECO:0000313" key="2">
    <source>
        <dbReference type="EMBL" id="CAE7658549.1"/>
    </source>
</evidence>
<dbReference type="Proteomes" id="UP000649617">
    <property type="component" value="Unassembled WGS sequence"/>
</dbReference>
<comment type="caution">
    <text evidence="2">The sequence shown here is derived from an EMBL/GenBank/DDBJ whole genome shotgun (WGS) entry which is preliminary data.</text>
</comment>
<dbReference type="PANTHER" id="PTHR47687">
    <property type="entry name" value="G8 DOMAIN-CONTAINING PROTEIN DDB_G0288475-RELATED"/>
    <property type="match status" value="1"/>
</dbReference>
<organism evidence="2 3">
    <name type="scientific">Symbiodinium pilosum</name>
    <name type="common">Dinoflagellate</name>
    <dbReference type="NCBI Taxonomy" id="2952"/>
    <lineage>
        <taxon>Eukaryota</taxon>
        <taxon>Sar</taxon>
        <taxon>Alveolata</taxon>
        <taxon>Dinophyceae</taxon>
        <taxon>Suessiales</taxon>
        <taxon>Symbiodiniaceae</taxon>
        <taxon>Symbiodinium</taxon>
    </lineage>
</organism>
<reference evidence="2" key="1">
    <citation type="submission" date="2021-02" db="EMBL/GenBank/DDBJ databases">
        <authorList>
            <person name="Dougan E. K."/>
            <person name="Rhodes N."/>
            <person name="Thang M."/>
            <person name="Chan C."/>
        </authorList>
    </citation>
    <scope>NUCLEOTIDE SEQUENCE</scope>
</reference>
<protein>
    <submittedName>
        <fullName evidence="2">RliB protein</fullName>
    </submittedName>
</protein>
<name>A0A812W8B6_SYMPI</name>
<dbReference type="AlphaFoldDB" id="A0A812W8B6"/>
<dbReference type="InterPro" id="IPR055401">
    <property type="entry name" value="CEMIP_beta-hel_dom"/>
</dbReference>
<sequence length="251" mass="28173">MAYRMGQENVMGRYPLHFHMMGKVNGDSFFEDCLVQHSYFRAYTVHGTSNSRVSRNVAYDISGSAYYLEDGNERDNLFDFNLAAFILIIDQLNDYGGGGQGGVRIHTQPSRIVPTDATAVGFYCTNAKNRWIGNSASGGFSGFHFPRVPYVLGDSYAQNKDYHPDEEELGEFDSNTAHSSGRLWSRGGCMYVGGELWEDNKGSHDYSYVSGRTSTRKGGRFFMTNTKAQGYKEEGSLLSRAWRFPDPALWS</sequence>
<dbReference type="Pfam" id="PF24606">
    <property type="entry name" value="CEMIP_beta-hel"/>
    <property type="match status" value="1"/>
</dbReference>
<keyword evidence="3" id="KW-1185">Reference proteome</keyword>
<gene>
    <name evidence="2" type="primary">rliB</name>
    <name evidence="2" type="ORF">SPIL2461_LOCUS17778</name>
</gene>
<proteinExistence type="predicted"/>
<feature type="domain" description="CEMIP beta-helix" evidence="1">
    <location>
        <begin position="3"/>
        <end position="181"/>
    </location>
</feature>
<evidence type="ECO:0000313" key="3">
    <source>
        <dbReference type="Proteomes" id="UP000649617"/>
    </source>
</evidence>
<dbReference type="PANTHER" id="PTHR47687:SF4">
    <property type="entry name" value="G8 DOMAIN-CONTAINING PROTEIN DDB_G0286311-RELATED"/>
    <property type="match status" value="1"/>
</dbReference>
<dbReference type="OrthoDB" id="446578at2759"/>